<feature type="compositionally biased region" description="Basic and acidic residues" evidence="6">
    <location>
        <begin position="152"/>
        <end position="161"/>
    </location>
</feature>
<feature type="region of interest" description="Disordered" evidence="6">
    <location>
        <begin position="54"/>
        <end position="258"/>
    </location>
</feature>
<feature type="compositionally biased region" description="Basic and acidic residues" evidence="6">
    <location>
        <begin position="99"/>
        <end position="111"/>
    </location>
</feature>
<dbReference type="InterPro" id="IPR048362">
    <property type="entry name" value="PARG_helical"/>
</dbReference>
<dbReference type="GO" id="GO:1990966">
    <property type="term" value="P:ATP generation from poly-ADP-D-ribose"/>
    <property type="evidence" value="ECO:0007669"/>
    <property type="project" value="TreeGrafter"/>
</dbReference>
<dbReference type="GO" id="GO:0009225">
    <property type="term" value="P:nucleotide-sugar metabolic process"/>
    <property type="evidence" value="ECO:0007669"/>
    <property type="project" value="TreeGrafter"/>
</dbReference>
<feature type="compositionally biased region" description="Low complexity" evidence="6">
    <location>
        <begin position="54"/>
        <end position="64"/>
    </location>
</feature>
<dbReference type="GO" id="GO:0006282">
    <property type="term" value="P:regulation of DNA repair"/>
    <property type="evidence" value="ECO:0007669"/>
    <property type="project" value="InterPro"/>
</dbReference>
<keyword evidence="3" id="KW-0378">Hydrolase</keyword>
<evidence type="ECO:0000259" key="8">
    <source>
        <dbReference type="Pfam" id="PF20811"/>
    </source>
</evidence>
<evidence type="ECO:0000313" key="9">
    <source>
        <dbReference type="Ensembl" id="ENSCPGP00000017928.1"/>
    </source>
</evidence>
<reference evidence="9" key="2">
    <citation type="submission" date="2025-09" db="UniProtKB">
        <authorList>
            <consortium name="Ensembl"/>
        </authorList>
    </citation>
    <scope>IDENTIFICATION</scope>
</reference>
<evidence type="ECO:0000313" key="10">
    <source>
        <dbReference type="Proteomes" id="UP000694419"/>
    </source>
</evidence>
<feature type="active site" evidence="4">
    <location>
        <position position="944"/>
    </location>
</feature>
<feature type="active site" evidence="4">
    <location>
        <position position="943"/>
    </location>
</feature>
<dbReference type="InterPro" id="IPR007724">
    <property type="entry name" value="Poly_GlycHdrlase"/>
</dbReference>
<proteinExistence type="inferred from homology"/>
<feature type="domain" description="PARG helical" evidence="8">
    <location>
        <begin position="770"/>
        <end position="887"/>
    </location>
</feature>
<comment type="similarity">
    <text evidence="1">Belongs to the poly(ADP-ribose) glycohydrolase family.</text>
</comment>
<feature type="compositionally biased region" description="Low complexity" evidence="6">
    <location>
        <begin position="178"/>
        <end position="188"/>
    </location>
</feature>
<dbReference type="Pfam" id="PF05028">
    <property type="entry name" value="PARG_cat_C"/>
    <property type="match status" value="1"/>
</dbReference>
<feature type="region of interest" description="Disordered" evidence="6">
    <location>
        <begin position="441"/>
        <end position="523"/>
    </location>
</feature>
<evidence type="ECO:0000256" key="3">
    <source>
        <dbReference type="ARBA" id="ARBA00022801"/>
    </source>
</evidence>
<feature type="compositionally biased region" description="Pro residues" evidence="6">
    <location>
        <begin position="134"/>
        <end position="143"/>
    </location>
</feature>
<evidence type="ECO:0000259" key="7">
    <source>
        <dbReference type="Pfam" id="PF05028"/>
    </source>
</evidence>
<feature type="compositionally biased region" description="Polar residues" evidence="6">
    <location>
        <begin position="392"/>
        <end position="403"/>
    </location>
</feature>
<dbReference type="Proteomes" id="UP000694419">
    <property type="component" value="Unplaced"/>
</dbReference>
<dbReference type="GO" id="GO:0005737">
    <property type="term" value="C:cytoplasm"/>
    <property type="evidence" value="ECO:0007669"/>
    <property type="project" value="TreeGrafter"/>
</dbReference>
<protein>
    <recommendedName>
        <fullName evidence="2">poly(ADP-ribose) glycohydrolase</fullName>
        <ecNumber evidence="2">3.2.1.143</ecNumber>
    </recommendedName>
</protein>
<feature type="region of interest" description="Disordered" evidence="6">
    <location>
        <begin position="378"/>
        <end position="424"/>
    </location>
</feature>
<dbReference type="GO" id="GO:0005634">
    <property type="term" value="C:nucleus"/>
    <property type="evidence" value="ECO:0007669"/>
    <property type="project" value="TreeGrafter"/>
</dbReference>
<dbReference type="InterPro" id="IPR046372">
    <property type="entry name" value="PARG_cat_C"/>
</dbReference>
<evidence type="ECO:0000256" key="4">
    <source>
        <dbReference type="PIRSR" id="PIRSR607724-1"/>
    </source>
</evidence>
<name>A0A8C3K6V8_9CHAR</name>
<feature type="domain" description="PARG catalytic Macro" evidence="7">
    <location>
        <begin position="894"/>
        <end position="1096"/>
    </location>
</feature>
<feature type="binding site" evidence="5">
    <location>
        <position position="928"/>
    </location>
    <ligand>
        <name>substrate</name>
    </ligand>
</feature>
<feature type="binding site" evidence="5">
    <location>
        <position position="942"/>
    </location>
    <ligand>
        <name>substrate</name>
    </ligand>
</feature>
<evidence type="ECO:0000256" key="5">
    <source>
        <dbReference type="PIRSR" id="PIRSR607724-2"/>
    </source>
</evidence>
<evidence type="ECO:0000256" key="6">
    <source>
        <dbReference type="SAM" id="MobiDB-lite"/>
    </source>
</evidence>
<accession>A0A8C3K6V8</accession>
<feature type="region of interest" description="Disordered" evidence="6">
    <location>
        <begin position="542"/>
        <end position="598"/>
    </location>
</feature>
<feature type="active site" evidence="4">
    <location>
        <position position="925"/>
    </location>
</feature>
<dbReference type="AlphaFoldDB" id="A0A8C3K6V8"/>
<organism evidence="9 10">
    <name type="scientific">Calidris pygmaea</name>
    <name type="common">Spoon-billed sandpiper</name>
    <dbReference type="NCBI Taxonomy" id="425635"/>
    <lineage>
        <taxon>Eukaryota</taxon>
        <taxon>Metazoa</taxon>
        <taxon>Chordata</taxon>
        <taxon>Craniata</taxon>
        <taxon>Vertebrata</taxon>
        <taxon>Euteleostomi</taxon>
        <taxon>Archelosauria</taxon>
        <taxon>Archosauria</taxon>
        <taxon>Dinosauria</taxon>
        <taxon>Saurischia</taxon>
        <taxon>Theropoda</taxon>
        <taxon>Coelurosauria</taxon>
        <taxon>Aves</taxon>
        <taxon>Neognathae</taxon>
        <taxon>Neoaves</taxon>
        <taxon>Charadriiformes</taxon>
        <taxon>Scolopacidae</taxon>
        <taxon>Calidris</taxon>
    </lineage>
</organism>
<dbReference type="GO" id="GO:0004649">
    <property type="term" value="F:poly(ADP-ribose) glycohydrolase activity"/>
    <property type="evidence" value="ECO:0007669"/>
    <property type="project" value="UniProtKB-EC"/>
</dbReference>
<evidence type="ECO:0000256" key="1">
    <source>
        <dbReference type="ARBA" id="ARBA00009545"/>
    </source>
</evidence>
<dbReference type="GO" id="GO:0005975">
    <property type="term" value="P:carbohydrate metabolic process"/>
    <property type="evidence" value="ECO:0007669"/>
    <property type="project" value="InterPro"/>
</dbReference>
<feature type="compositionally biased region" description="Gly residues" evidence="6">
    <location>
        <begin position="242"/>
        <end position="252"/>
    </location>
</feature>
<reference evidence="9" key="1">
    <citation type="submission" date="2025-08" db="UniProtKB">
        <authorList>
            <consortium name="Ensembl"/>
        </authorList>
    </citation>
    <scope>IDENTIFICATION</scope>
</reference>
<feature type="binding site" evidence="5">
    <location>
        <position position="983"/>
    </location>
    <ligand>
        <name>substrate</name>
    </ligand>
</feature>
<dbReference type="Ensembl" id="ENSCPGT00000019601.1">
    <property type="protein sequence ID" value="ENSCPGP00000017928.1"/>
    <property type="gene ID" value="ENSCPGG00000012557.1"/>
</dbReference>
<dbReference type="Pfam" id="PF20811">
    <property type="entry name" value="PARG_cat_N"/>
    <property type="match status" value="1"/>
</dbReference>
<feature type="region of interest" description="Disordered" evidence="6">
    <location>
        <begin position="1"/>
        <end position="32"/>
    </location>
</feature>
<dbReference type="PANTHER" id="PTHR12837:SF15">
    <property type="entry name" value="POLY(ADP-RIBOSE) GLYCOHYDROLASE"/>
    <property type="match status" value="1"/>
</dbReference>
<keyword evidence="10" id="KW-1185">Reference proteome</keyword>
<evidence type="ECO:0000256" key="2">
    <source>
        <dbReference type="ARBA" id="ARBA00012255"/>
    </source>
</evidence>
<dbReference type="EC" id="3.2.1.143" evidence="2"/>
<feature type="region of interest" description="Disordered" evidence="6">
    <location>
        <begin position="612"/>
        <end position="632"/>
    </location>
</feature>
<sequence length="1169" mass="129521">MLIPESGGAATPRARPPAGGPCAPVLTRHPGQVGVGVPYPAGAEEAAEAGALGVTAALHGAAGPRARRPPQPPQQRRPPRGAVKRGGAAFRPARQPLAGEERGRHGERGEAGGEPFCYQRRQPPVPLSGRGSAPAPPLLPPRGRPAGRARRRGPEDAEEQSRRRHHRIVAPSPGGGCRLAPAAAGGPARLRRAGRAEEGRPRMSAGCGRDPPRKRARPSTGSPGGGSQGERPSPPLGPRQEGPGGCSSGGGSSPATAVGNKVCKQRTITTWLENKGPKTTECKSLHSKINNTEANPKMTSIKKENFCEHDVKKLENICQQNHSKISVEAGAKHVNLPQTGSMCNWEAEDKDPVLDTEPAKGTQSGDLFKNANIDQMHKTGKQTQRGCEESSDNWTQRKLSSGRSLKMGSTKLSSKDAETDGQAASRNLQELKSCNSVCLTGEQEEGDVVPESPLSDAGGDACVSDLGGPGRLGKRQSSSGDSPAFEKESEPESPMDVDNSKNSCHGSEADEETSPFLDEREEINMSKSINKSFRIQYGDAELESRKSRFSAKGCESFEEVDNSVKEDSLHTKSPGISPAPSSESKIARQGVKRDSKITSHFMRIPKIEEKSRKEKCEFKPQRPGRKIPKYVPPPLPTNKKWFGTPIEEMRRMPMCAARLPHLRPSANHTVTVRVDLLREGEVPKPFPTHYKDLWDNKHVKMPCSEQNLYPVEDENGDRTAGSRWELIQTALLNKFTCSHDLKEAILRYNIAYSKKWDFSALTDFCEKVLEDAEAQHLFQSILPDMVKLALCLPTICTQPIPLLKQKMNHSITMSQEQIASFLANAFFCTFPRRNAKMKSEYSSYPDINFNRLFEGRSPRKPEKLKTLFCYFRRVTEKKPTGLVTFTRQCLQEFPDWERSQKKLSRLHVTYEGTIESNGQGMLQVDFANRFVGGGVTGAGLVQEEIRFLINPELIVSRLITEVLDHNECLIITGTEQYSEYTGYAETYRWARSHEDKTPRDEWQRRYTEIVAIDAFHFRRFLDQFSPEKIRRELNKAYCGFSRPNVPPQHLSAIATGNWGCGAFGGDSRLKALIQILAAAEAGRDVVYFTFGDVELMRDIYSMHTFLCEKGQTIGDIYRLLLRYYNEECRSCSTSGPDVKLYSYIYNTIESYADSTDDDDEEEKGLCFED</sequence>
<dbReference type="PANTHER" id="PTHR12837">
    <property type="entry name" value="POLY ADP-RIBOSE GLYCOHYDROLASE"/>
    <property type="match status" value="1"/>
</dbReference>